<dbReference type="HOGENOM" id="CLU_028108_1_0_6"/>
<evidence type="ECO:0000256" key="1">
    <source>
        <dbReference type="ARBA" id="ARBA00003820"/>
    </source>
</evidence>
<keyword evidence="9 12" id="KW-0472">Membrane</keyword>
<dbReference type="AlphaFoldDB" id="Q058C7"/>
<keyword evidence="6" id="KW-1003">Cell membrane</keyword>
<evidence type="ECO:0000313" key="16">
    <source>
        <dbReference type="Proteomes" id="UP000000669"/>
    </source>
</evidence>
<sequence length="489" mass="57566">MNFIKKLFFQIKKKLNYLFFCILKKIKYIFFVSLISIISIISIFLWSKKVHYVVLYNNLSQEDSKWIISRLKILHIPYRCNNSFKTLLVPEDKINILNLSLLKNNNILKKNFGFELLDKEKFGISQFHEHINYHRGLEGELSKTLEQIFPIQCARVHLVCKKDTDFFENNQIPSASVIITLFPNMHLTYEQINAIILLISGSVPDLSSDNIVLVDQFGNILNKYDLNHTKFFNNSQYKKITILEEYYSQRIKDILLPILDSKDFVVQVTTKLKKDNHASTFSDKNYNVNQKIDNSFISPNFKELNIKNIKITVLINYKKNNSGKMVPLSKNELNNIENLVKSVINLSKNKLNNIENLVKSVINLSKNKGDRINLINYMFLDTPSVIDASYSLKNKNLNFSLILFYFFVFFLFFLILKNIFDSYIFNKNKKKNIINIPVKDNKKKKIINDINNQLNNQEKNKNYFLSKKNIILKKSNLIKDIIQYWIKKK</sequence>
<evidence type="ECO:0000256" key="2">
    <source>
        <dbReference type="ARBA" id="ARBA00004117"/>
    </source>
</evidence>
<evidence type="ECO:0000256" key="5">
    <source>
        <dbReference type="ARBA" id="ARBA00017949"/>
    </source>
</evidence>
<dbReference type="Pfam" id="PF08345">
    <property type="entry name" value="YscJ_FliF_C"/>
    <property type="match status" value="1"/>
</dbReference>
<dbReference type="PANTHER" id="PTHR30046:SF0">
    <property type="entry name" value="FLAGELLAR M-RING PROTEIN"/>
    <property type="match status" value="1"/>
</dbReference>
<evidence type="ECO:0000256" key="8">
    <source>
        <dbReference type="ARBA" id="ARBA00022989"/>
    </source>
</evidence>
<keyword evidence="7 12" id="KW-0812">Transmembrane</keyword>
<dbReference type="GO" id="GO:0071973">
    <property type="term" value="P:bacterial-type flagellum-dependent cell motility"/>
    <property type="evidence" value="ECO:0007669"/>
    <property type="project" value="InterPro"/>
</dbReference>
<evidence type="ECO:0000259" key="14">
    <source>
        <dbReference type="Pfam" id="PF08345"/>
    </source>
</evidence>
<dbReference type="PRINTS" id="PR01009">
    <property type="entry name" value="FLGMRINGFLIF"/>
</dbReference>
<dbReference type="PANTHER" id="PTHR30046">
    <property type="entry name" value="FLAGELLAR M-RING PROTEIN"/>
    <property type="match status" value="1"/>
</dbReference>
<dbReference type="KEGG" id="bcc:BCc_043"/>
<dbReference type="Gene3D" id="3.30.300.30">
    <property type="match status" value="1"/>
</dbReference>
<dbReference type="InterPro" id="IPR045851">
    <property type="entry name" value="AMP-bd_C_sf"/>
</dbReference>
<dbReference type="InterPro" id="IPR013556">
    <property type="entry name" value="Flag_M-ring_C"/>
</dbReference>
<comment type="function">
    <text evidence="1">The M ring may be actively involved in energy transduction.</text>
</comment>
<proteinExistence type="inferred from homology"/>
<keyword evidence="8 12" id="KW-1133">Transmembrane helix</keyword>
<dbReference type="GO" id="GO:0009431">
    <property type="term" value="C:bacterial-type flagellum basal body, MS ring"/>
    <property type="evidence" value="ECO:0007669"/>
    <property type="project" value="InterPro"/>
</dbReference>
<evidence type="ECO:0000256" key="9">
    <source>
        <dbReference type="ARBA" id="ARBA00023136"/>
    </source>
</evidence>
<evidence type="ECO:0000256" key="7">
    <source>
        <dbReference type="ARBA" id="ARBA00022692"/>
    </source>
</evidence>
<dbReference type="NCBIfam" id="TIGR00206">
    <property type="entry name" value="fliF"/>
    <property type="match status" value="1"/>
</dbReference>
<comment type="subcellular location">
    <subcellularLocation>
        <location evidence="2">Bacterial flagellum basal body</location>
    </subcellularLocation>
    <subcellularLocation>
        <location evidence="3">Cell membrane</location>
        <topology evidence="3">Multi-pass membrane protein</topology>
    </subcellularLocation>
</comment>
<keyword evidence="15" id="KW-0969">Cilium</keyword>
<feature type="transmembrane region" description="Helical" evidence="12">
    <location>
        <begin position="399"/>
        <end position="420"/>
    </location>
</feature>
<evidence type="ECO:0000259" key="13">
    <source>
        <dbReference type="Pfam" id="PF01514"/>
    </source>
</evidence>
<organism evidence="15 16">
    <name type="scientific">Buchnera aphidicola subsp. Cinara cedri (strain Cc)</name>
    <dbReference type="NCBI Taxonomy" id="372461"/>
    <lineage>
        <taxon>Bacteria</taxon>
        <taxon>Pseudomonadati</taxon>
        <taxon>Pseudomonadota</taxon>
        <taxon>Gammaproteobacteria</taxon>
        <taxon>Enterobacterales</taxon>
        <taxon>Erwiniaceae</taxon>
        <taxon>Buchnera</taxon>
    </lineage>
</organism>
<name>Q058C7_BUCCC</name>
<feature type="domain" description="Flagellar M-ring N-terminal" evidence="13">
    <location>
        <begin position="48"/>
        <end position="222"/>
    </location>
</feature>
<dbReference type="EMBL" id="CP000263">
    <property type="protein sequence ID" value="ABJ90522.1"/>
    <property type="molecule type" value="Genomic_DNA"/>
</dbReference>
<keyword evidence="15" id="KW-0282">Flagellum</keyword>
<evidence type="ECO:0000256" key="11">
    <source>
        <dbReference type="ARBA" id="ARBA00025936"/>
    </source>
</evidence>
<evidence type="ECO:0000313" key="15">
    <source>
        <dbReference type="EMBL" id="ABJ90522.1"/>
    </source>
</evidence>
<dbReference type="Pfam" id="PF01514">
    <property type="entry name" value="YscJ_FliF"/>
    <property type="match status" value="1"/>
</dbReference>
<keyword evidence="10" id="KW-0975">Bacterial flagellum</keyword>
<feature type="transmembrane region" description="Helical" evidence="12">
    <location>
        <begin position="28"/>
        <end position="47"/>
    </location>
</feature>
<dbReference type="InterPro" id="IPR006182">
    <property type="entry name" value="FliF_N_dom"/>
</dbReference>
<dbReference type="InterPro" id="IPR043427">
    <property type="entry name" value="YscJ/FliF"/>
</dbReference>
<feature type="domain" description="Flagellar M-ring C-terminal" evidence="14">
    <location>
        <begin position="274"/>
        <end position="349"/>
    </location>
</feature>
<keyword evidence="16" id="KW-1185">Reference proteome</keyword>
<reference evidence="15 16" key="1">
    <citation type="journal article" date="2006" name="Science">
        <title>A small microbial genome: the end of a long symbiotic relationship?</title>
        <authorList>
            <person name="Perez-Brocal V."/>
            <person name="Gil R."/>
            <person name="Ramos S."/>
            <person name="Lamelas A."/>
            <person name="Postigo M."/>
            <person name="Michelena J.M."/>
            <person name="Silva F.J."/>
            <person name="Moya A."/>
            <person name="Latorre A."/>
        </authorList>
    </citation>
    <scope>NUCLEOTIDE SEQUENCE [LARGE SCALE GENOMIC DNA]</scope>
    <source>
        <strain evidence="16">Cc</strain>
    </source>
</reference>
<evidence type="ECO:0000256" key="4">
    <source>
        <dbReference type="ARBA" id="ARBA00007971"/>
    </source>
</evidence>
<dbReference type="GO" id="GO:0005886">
    <property type="term" value="C:plasma membrane"/>
    <property type="evidence" value="ECO:0007669"/>
    <property type="project" value="UniProtKB-SubCell"/>
</dbReference>
<dbReference type="Proteomes" id="UP000000669">
    <property type="component" value="Chromosome"/>
</dbReference>
<evidence type="ECO:0000256" key="6">
    <source>
        <dbReference type="ARBA" id="ARBA00022475"/>
    </source>
</evidence>
<comment type="subunit">
    <text evidence="11">The basal body constitutes a major portion of the flagellar organelle and consists of four rings (L,P,S, and M) mounted on a central rod. The M ring is integral to the inner membrane of the cell and may be connected to the flagellar rod via the S ring. The S (supramembrane ring) lies just distal to the M ring. The L and P rings lie in the outer membrane and the periplasmic space, respectively.</text>
</comment>
<comment type="similarity">
    <text evidence="4">Belongs to the FliF family.</text>
</comment>
<protein>
    <recommendedName>
        <fullName evidence="5">Flagellar M-ring protein</fullName>
    </recommendedName>
</protein>
<dbReference type="STRING" id="372461.BCc_043"/>
<dbReference type="InterPro" id="IPR000067">
    <property type="entry name" value="FlgMring_FliF"/>
</dbReference>
<gene>
    <name evidence="15" type="primary">fliF</name>
    <name evidence="15" type="ordered locus">BCc_043</name>
</gene>
<dbReference type="GO" id="GO:0003774">
    <property type="term" value="F:cytoskeletal motor activity"/>
    <property type="evidence" value="ECO:0007669"/>
    <property type="project" value="InterPro"/>
</dbReference>
<keyword evidence="15" id="KW-0966">Cell projection</keyword>
<dbReference type="RefSeq" id="WP_011672441.1">
    <property type="nucleotide sequence ID" value="NC_008513.1"/>
</dbReference>
<accession>Q058C7</accession>
<evidence type="ECO:0000256" key="12">
    <source>
        <dbReference type="SAM" id="Phobius"/>
    </source>
</evidence>
<evidence type="ECO:0000256" key="10">
    <source>
        <dbReference type="ARBA" id="ARBA00023143"/>
    </source>
</evidence>
<evidence type="ECO:0000256" key="3">
    <source>
        <dbReference type="ARBA" id="ARBA00004651"/>
    </source>
</evidence>
<dbReference type="eggNOG" id="COG1766">
    <property type="taxonomic scope" value="Bacteria"/>
</dbReference>